<dbReference type="InterPro" id="IPR028994">
    <property type="entry name" value="Integrin_alpha_N"/>
</dbReference>
<reference evidence="2 3" key="1">
    <citation type="submission" date="2020-08" db="EMBL/GenBank/DDBJ databases">
        <authorList>
            <person name="Liu G."/>
            <person name="Sun C."/>
        </authorList>
    </citation>
    <scope>NUCLEOTIDE SEQUENCE [LARGE SCALE GENOMIC DNA]</scope>
    <source>
        <strain evidence="2 3">OT19</strain>
    </source>
</reference>
<gene>
    <name evidence="2" type="ORF">H4O24_09050</name>
</gene>
<sequence length="173" mass="18485">MPQRHAIRSCTVPAVLLALPACWEESSATQAVPDTAASVSDDEIFAAAGFTRSGGHWAKCGDPGTVSYQAGEIADRGDFNGDGQPDAVVVEGGTYCFGMTGMGYTLVSRQAGGQWRIMDERPGILEFLDTHGTDGWPDIEVGGPGFCFPVIGWNGSSYETIRWEYEGKACQRP</sequence>
<feature type="signal peptide" evidence="1">
    <location>
        <begin position="1"/>
        <end position="23"/>
    </location>
</feature>
<dbReference type="EMBL" id="CP060052">
    <property type="protein sequence ID" value="QNE04153.1"/>
    <property type="molecule type" value="Genomic_DNA"/>
</dbReference>
<dbReference type="SUPFAM" id="SSF69318">
    <property type="entry name" value="Integrin alpha N-terminal domain"/>
    <property type="match status" value="1"/>
</dbReference>
<protein>
    <recommendedName>
        <fullName evidence="4">VCBS repeat-containing protein</fullName>
    </recommendedName>
</protein>
<feature type="chain" id="PRO_5028995465" description="VCBS repeat-containing protein" evidence="1">
    <location>
        <begin position="24"/>
        <end position="173"/>
    </location>
</feature>
<organism evidence="2 3">
    <name type="scientific">Croceicoccus marinus</name>
    <dbReference type="NCBI Taxonomy" id="450378"/>
    <lineage>
        <taxon>Bacteria</taxon>
        <taxon>Pseudomonadati</taxon>
        <taxon>Pseudomonadota</taxon>
        <taxon>Alphaproteobacteria</taxon>
        <taxon>Sphingomonadales</taxon>
        <taxon>Erythrobacteraceae</taxon>
        <taxon>Croceicoccus</taxon>
    </lineage>
</organism>
<evidence type="ECO:0000313" key="3">
    <source>
        <dbReference type="Proteomes" id="UP000515297"/>
    </source>
</evidence>
<name>A0A7G6VQY8_9SPHN</name>
<proteinExistence type="predicted"/>
<evidence type="ECO:0008006" key="4">
    <source>
        <dbReference type="Google" id="ProtNLM"/>
    </source>
</evidence>
<evidence type="ECO:0000313" key="2">
    <source>
        <dbReference type="EMBL" id="QNE04153.1"/>
    </source>
</evidence>
<dbReference type="Proteomes" id="UP000515297">
    <property type="component" value="Chromosome"/>
</dbReference>
<dbReference type="AlphaFoldDB" id="A0A7G6VQY8"/>
<dbReference type="RefSeq" id="WP_185883459.1">
    <property type="nucleotide sequence ID" value="NZ_CP060052.1"/>
</dbReference>
<keyword evidence="1" id="KW-0732">Signal</keyword>
<evidence type="ECO:0000256" key="1">
    <source>
        <dbReference type="SAM" id="SignalP"/>
    </source>
</evidence>
<accession>A0A7G6VQY8</accession>